<evidence type="ECO:0000256" key="2">
    <source>
        <dbReference type="ARBA" id="ARBA00032707"/>
    </source>
</evidence>
<evidence type="ECO:0000259" key="5">
    <source>
        <dbReference type="SMART" id="SM00014"/>
    </source>
</evidence>
<evidence type="ECO:0000256" key="1">
    <source>
        <dbReference type="ARBA" id="ARBA00012374"/>
    </source>
</evidence>
<gene>
    <name evidence="6" type="ORF">RSA13_04730</name>
</gene>
<organism evidence="6 7">
    <name type="scientific">Pantoea stewartii</name>
    <dbReference type="NCBI Taxonomy" id="66269"/>
    <lineage>
        <taxon>Bacteria</taxon>
        <taxon>Pseudomonadati</taxon>
        <taxon>Pseudomonadota</taxon>
        <taxon>Gammaproteobacteria</taxon>
        <taxon>Enterobacterales</taxon>
        <taxon>Erwiniaceae</taxon>
        <taxon>Pantoea</taxon>
    </lineage>
</organism>
<dbReference type="GO" id="GO:0050380">
    <property type="term" value="F:undecaprenyl-diphosphatase activity"/>
    <property type="evidence" value="ECO:0007669"/>
    <property type="project" value="UniProtKB-EC"/>
</dbReference>
<dbReference type="InterPro" id="IPR036938">
    <property type="entry name" value="PAP2/HPO_sf"/>
</dbReference>
<proteinExistence type="predicted"/>
<sequence>MNTLLETYNQDLFLTINALPGTPGWLINFATFCAEYLIFLLPLMLLIYWFTGGRAERETALFAIVTAITGLTLNFLCSAFYFHPRPFMIRLGHLWIDHAADTSFPSDHGTLFFSITLALWARGNWGSGGILTLVSLLVAWSRIFLGVHFPLDMAGALGVAAVTVIIVTLFWRKKGETLLSCCEAVSICLFSLLPERIYQLFSRHS</sequence>
<feature type="transmembrane region" description="Helical" evidence="4">
    <location>
        <begin position="128"/>
        <end position="147"/>
    </location>
</feature>
<comment type="caution">
    <text evidence="6">The sequence shown here is derived from an EMBL/GenBank/DDBJ whole genome shotgun (WGS) entry which is preliminary data.</text>
</comment>
<feature type="transmembrane region" description="Helical" evidence="4">
    <location>
        <begin position="153"/>
        <end position="171"/>
    </location>
</feature>
<dbReference type="EC" id="3.6.1.27" evidence="1"/>
<dbReference type="RefSeq" id="WP_058709170.1">
    <property type="nucleotide sequence ID" value="NZ_LDSI01000005.1"/>
</dbReference>
<reference evidence="6 7" key="1">
    <citation type="journal article" date="2016" name="Front. Microbiol.">
        <title>Genomic Resource of Rice Seed Associated Bacteria.</title>
        <authorList>
            <person name="Midha S."/>
            <person name="Bansal K."/>
            <person name="Sharma S."/>
            <person name="Kumar N."/>
            <person name="Patil P.P."/>
            <person name="Chaudhry V."/>
            <person name="Patil P.B."/>
        </authorList>
    </citation>
    <scope>NUCLEOTIDE SEQUENCE [LARGE SCALE GENOMIC DNA]</scope>
    <source>
        <strain evidence="6 7">RSA13</strain>
    </source>
</reference>
<keyword evidence="4" id="KW-0812">Transmembrane</keyword>
<dbReference type="Proteomes" id="UP000072520">
    <property type="component" value="Unassembled WGS sequence"/>
</dbReference>
<evidence type="ECO:0000256" key="4">
    <source>
        <dbReference type="SAM" id="Phobius"/>
    </source>
</evidence>
<evidence type="ECO:0000313" key="7">
    <source>
        <dbReference type="Proteomes" id="UP000072520"/>
    </source>
</evidence>
<evidence type="ECO:0000256" key="3">
    <source>
        <dbReference type="ARBA" id="ARBA00047594"/>
    </source>
</evidence>
<dbReference type="PANTHER" id="PTHR14969">
    <property type="entry name" value="SPHINGOSINE-1-PHOSPHATE PHOSPHOHYDROLASE"/>
    <property type="match status" value="1"/>
</dbReference>
<dbReference type="SMART" id="SM00014">
    <property type="entry name" value="acidPPc"/>
    <property type="match status" value="1"/>
</dbReference>
<dbReference type="Gene3D" id="1.20.144.10">
    <property type="entry name" value="Phosphatidic acid phosphatase type 2/haloperoxidase"/>
    <property type="match status" value="1"/>
</dbReference>
<dbReference type="GO" id="GO:0005886">
    <property type="term" value="C:plasma membrane"/>
    <property type="evidence" value="ECO:0007669"/>
    <property type="project" value="InterPro"/>
</dbReference>
<dbReference type="InterPro" id="IPR033879">
    <property type="entry name" value="UPP_Pase"/>
</dbReference>
<dbReference type="PANTHER" id="PTHR14969:SF13">
    <property type="entry name" value="AT30094P"/>
    <property type="match status" value="1"/>
</dbReference>
<keyword evidence="4" id="KW-1133">Transmembrane helix</keyword>
<comment type="catalytic activity">
    <reaction evidence="3">
        <text>di-trans,octa-cis-undecaprenyl diphosphate + H2O = di-trans,octa-cis-undecaprenyl phosphate + phosphate + H(+)</text>
        <dbReference type="Rhea" id="RHEA:28094"/>
        <dbReference type="ChEBI" id="CHEBI:15377"/>
        <dbReference type="ChEBI" id="CHEBI:15378"/>
        <dbReference type="ChEBI" id="CHEBI:43474"/>
        <dbReference type="ChEBI" id="CHEBI:58405"/>
        <dbReference type="ChEBI" id="CHEBI:60392"/>
        <dbReference type="EC" id="3.6.1.27"/>
    </reaction>
</comment>
<protein>
    <recommendedName>
        <fullName evidence="1">undecaprenyl-diphosphate phosphatase</fullName>
        <ecNumber evidence="1">3.6.1.27</ecNumber>
    </recommendedName>
    <alternativeName>
        <fullName evidence="2">Undecaprenyl pyrophosphate phosphatase</fullName>
    </alternativeName>
</protein>
<accession>A0AB34VJA4</accession>
<feature type="transmembrane region" description="Helical" evidence="4">
    <location>
        <begin position="61"/>
        <end position="82"/>
    </location>
</feature>
<dbReference type="EMBL" id="LDSI01000005">
    <property type="protein sequence ID" value="KTS99865.1"/>
    <property type="molecule type" value="Genomic_DNA"/>
</dbReference>
<keyword evidence="4" id="KW-0472">Membrane</keyword>
<evidence type="ECO:0000313" key="6">
    <source>
        <dbReference type="EMBL" id="KTS99865.1"/>
    </source>
</evidence>
<dbReference type="CDD" id="cd03385">
    <property type="entry name" value="PAP2_BcrC_like"/>
    <property type="match status" value="1"/>
</dbReference>
<feature type="domain" description="Phosphatidic acid phosphatase type 2/haloperoxidase" evidence="5">
    <location>
        <begin position="59"/>
        <end position="168"/>
    </location>
</feature>
<dbReference type="SUPFAM" id="SSF48317">
    <property type="entry name" value="Acid phosphatase/Vanadium-dependent haloperoxidase"/>
    <property type="match status" value="1"/>
</dbReference>
<feature type="transmembrane region" description="Helical" evidence="4">
    <location>
        <begin position="25"/>
        <end position="49"/>
    </location>
</feature>
<dbReference type="Pfam" id="PF01569">
    <property type="entry name" value="PAP2"/>
    <property type="match status" value="1"/>
</dbReference>
<dbReference type="AlphaFoldDB" id="A0AB34VJA4"/>
<name>A0AB34VJA4_9GAMM</name>
<dbReference type="InterPro" id="IPR000326">
    <property type="entry name" value="PAP2/HPO"/>
</dbReference>